<dbReference type="SUPFAM" id="SSF49899">
    <property type="entry name" value="Concanavalin A-like lectins/glucanases"/>
    <property type="match status" value="6"/>
</dbReference>
<dbReference type="Gene3D" id="2.60.120.200">
    <property type="match status" value="6"/>
</dbReference>
<organism evidence="14 15">
    <name type="scientific">Elysia crispata</name>
    <name type="common">lettuce slug</name>
    <dbReference type="NCBI Taxonomy" id="231223"/>
    <lineage>
        <taxon>Eukaryota</taxon>
        <taxon>Metazoa</taxon>
        <taxon>Spiralia</taxon>
        <taxon>Lophotrochozoa</taxon>
        <taxon>Mollusca</taxon>
        <taxon>Gastropoda</taxon>
        <taxon>Heterobranchia</taxon>
        <taxon>Euthyneura</taxon>
        <taxon>Panpulmonata</taxon>
        <taxon>Sacoglossa</taxon>
        <taxon>Placobranchoidea</taxon>
        <taxon>Plakobranchidae</taxon>
        <taxon>Elysia</taxon>
    </lineage>
</organism>
<feature type="domain" description="Laminin G" evidence="12">
    <location>
        <begin position="483"/>
        <end position="665"/>
    </location>
</feature>
<feature type="domain" description="Laminin G" evidence="12">
    <location>
        <begin position="916"/>
        <end position="1094"/>
    </location>
</feature>
<keyword evidence="11" id="KW-0732">Signal</keyword>
<evidence type="ECO:0000313" key="14">
    <source>
        <dbReference type="EMBL" id="KAK3800995.1"/>
    </source>
</evidence>
<keyword evidence="3 10" id="KW-0812">Transmembrane</keyword>
<dbReference type="InterPro" id="IPR013320">
    <property type="entry name" value="ConA-like_dom_sf"/>
</dbReference>
<dbReference type="Pfam" id="PF02210">
    <property type="entry name" value="Laminin_G_2"/>
    <property type="match status" value="6"/>
</dbReference>
<keyword evidence="15" id="KW-1185">Reference proteome</keyword>
<evidence type="ECO:0000256" key="10">
    <source>
        <dbReference type="SAM" id="Phobius"/>
    </source>
</evidence>
<dbReference type="CDD" id="cd00054">
    <property type="entry name" value="EGF_CA"/>
    <property type="match status" value="3"/>
</dbReference>
<dbReference type="CDD" id="cd00110">
    <property type="entry name" value="LamG"/>
    <property type="match status" value="6"/>
</dbReference>
<evidence type="ECO:0000256" key="8">
    <source>
        <dbReference type="PROSITE-ProRule" id="PRU00076"/>
    </source>
</evidence>
<gene>
    <name evidence="14" type="ORF">RRG08_001242</name>
</gene>
<dbReference type="PROSITE" id="PS50025">
    <property type="entry name" value="LAM_G_DOMAIN"/>
    <property type="match status" value="6"/>
</dbReference>
<dbReference type="InterPro" id="IPR001881">
    <property type="entry name" value="EGF-like_Ca-bd_dom"/>
</dbReference>
<evidence type="ECO:0008006" key="16">
    <source>
        <dbReference type="Google" id="ProtNLM"/>
    </source>
</evidence>
<feature type="compositionally biased region" description="Gly residues" evidence="9">
    <location>
        <begin position="1863"/>
        <end position="1872"/>
    </location>
</feature>
<dbReference type="GO" id="GO:0016020">
    <property type="term" value="C:membrane"/>
    <property type="evidence" value="ECO:0007669"/>
    <property type="project" value="UniProtKB-SubCell"/>
</dbReference>
<keyword evidence="7" id="KW-1015">Disulfide bond</keyword>
<feature type="domain" description="Laminin G" evidence="12">
    <location>
        <begin position="34"/>
        <end position="240"/>
    </location>
</feature>
<evidence type="ECO:0000256" key="1">
    <source>
        <dbReference type="ARBA" id="ARBA00004479"/>
    </source>
</evidence>
<feature type="region of interest" description="Disordered" evidence="9">
    <location>
        <begin position="1650"/>
        <end position="1673"/>
    </location>
</feature>
<dbReference type="PANTHER" id="PTHR15036">
    <property type="entry name" value="PIKACHURIN-LIKE PROTEIN"/>
    <property type="match status" value="1"/>
</dbReference>
<feature type="domain" description="EGF-like" evidence="13">
    <location>
        <begin position="236"/>
        <end position="274"/>
    </location>
</feature>
<dbReference type="Pfam" id="PF00008">
    <property type="entry name" value="EGF"/>
    <property type="match status" value="1"/>
</dbReference>
<proteinExistence type="predicted"/>
<dbReference type="SMART" id="SM00181">
    <property type="entry name" value="EGF"/>
    <property type="match status" value="3"/>
</dbReference>
<feature type="compositionally biased region" description="Basic and acidic residues" evidence="9">
    <location>
        <begin position="1650"/>
        <end position="1659"/>
    </location>
</feature>
<dbReference type="Proteomes" id="UP001283361">
    <property type="component" value="Unassembled WGS sequence"/>
</dbReference>
<feature type="compositionally biased region" description="Low complexity" evidence="9">
    <location>
        <begin position="157"/>
        <end position="169"/>
    </location>
</feature>
<evidence type="ECO:0000256" key="4">
    <source>
        <dbReference type="ARBA" id="ARBA00022737"/>
    </source>
</evidence>
<feature type="compositionally biased region" description="Pro residues" evidence="9">
    <location>
        <begin position="1800"/>
        <end position="1810"/>
    </location>
</feature>
<feature type="domain" description="EGF-like" evidence="13">
    <location>
        <begin position="1097"/>
        <end position="1134"/>
    </location>
</feature>
<comment type="subcellular location">
    <subcellularLocation>
        <location evidence="1">Membrane</location>
        <topology evidence="1">Single-pass type I membrane protein</topology>
    </subcellularLocation>
</comment>
<dbReference type="InterPro" id="IPR050372">
    <property type="entry name" value="Neurexin-related_CASP"/>
</dbReference>
<evidence type="ECO:0000259" key="12">
    <source>
        <dbReference type="PROSITE" id="PS50025"/>
    </source>
</evidence>
<feature type="compositionally biased region" description="Polar residues" evidence="9">
    <location>
        <begin position="1821"/>
        <end position="1834"/>
    </location>
</feature>
<feature type="compositionally biased region" description="Basic and acidic residues" evidence="9">
    <location>
        <begin position="1351"/>
        <end position="1361"/>
    </location>
</feature>
<dbReference type="EMBL" id="JAWDGP010000384">
    <property type="protein sequence ID" value="KAK3800995.1"/>
    <property type="molecule type" value="Genomic_DNA"/>
</dbReference>
<keyword evidence="6 10" id="KW-0472">Membrane</keyword>
<feature type="compositionally biased region" description="Gly residues" evidence="9">
    <location>
        <begin position="1838"/>
        <end position="1854"/>
    </location>
</feature>
<evidence type="ECO:0000256" key="9">
    <source>
        <dbReference type="SAM" id="MobiDB-lite"/>
    </source>
</evidence>
<comment type="caution">
    <text evidence="14">The sequence shown here is derived from an EMBL/GenBank/DDBJ whole genome shotgun (WGS) entry which is preliminary data.</text>
</comment>
<keyword evidence="4" id="KW-0677">Repeat</keyword>
<evidence type="ECO:0000256" key="2">
    <source>
        <dbReference type="ARBA" id="ARBA00022536"/>
    </source>
</evidence>
<feature type="domain" description="EGF-like" evidence="13">
    <location>
        <begin position="668"/>
        <end position="705"/>
    </location>
</feature>
<evidence type="ECO:0000256" key="6">
    <source>
        <dbReference type="ARBA" id="ARBA00023136"/>
    </source>
</evidence>
<keyword evidence="2 8" id="KW-0245">EGF-like domain</keyword>
<keyword evidence="5 10" id="KW-1133">Transmembrane helix</keyword>
<feature type="signal peptide" evidence="11">
    <location>
        <begin position="1"/>
        <end position="34"/>
    </location>
</feature>
<evidence type="ECO:0000256" key="11">
    <source>
        <dbReference type="SAM" id="SignalP"/>
    </source>
</evidence>
<feature type="region of interest" description="Disordered" evidence="9">
    <location>
        <begin position="1437"/>
        <end position="1472"/>
    </location>
</feature>
<feature type="region of interest" description="Disordered" evidence="9">
    <location>
        <begin position="1943"/>
        <end position="1975"/>
    </location>
</feature>
<comment type="caution">
    <text evidence="8">Lacks conserved residue(s) required for the propagation of feature annotation.</text>
</comment>
<dbReference type="SMART" id="SM00282">
    <property type="entry name" value="LamG"/>
    <property type="match status" value="6"/>
</dbReference>
<dbReference type="PANTHER" id="PTHR15036:SF89">
    <property type="entry name" value="NEUREXIN 1, ISOFORM F"/>
    <property type="match status" value="1"/>
</dbReference>
<feature type="region of interest" description="Disordered" evidence="9">
    <location>
        <begin position="144"/>
        <end position="169"/>
    </location>
</feature>
<accession>A0AAE1B865</accession>
<dbReference type="GO" id="GO:0005509">
    <property type="term" value="F:calcium ion binding"/>
    <property type="evidence" value="ECO:0007669"/>
    <property type="project" value="InterPro"/>
</dbReference>
<feature type="compositionally biased region" description="Basic and acidic residues" evidence="9">
    <location>
        <begin position="1439"/>
        <end position="1462"/>
    </location>
</feature>
<sequence length="1975" mass="218731">MELSSWKTWSALPWVGLITLAQLLVSTLSPGVAGLNLDGSVGSYIQYPAWDMTCLNGSFSLEFKTYDRNGLLFYLQKGSKLFLELKLSGGHLKLRADFGTGNVEMTSALVPLALIDGDWQSVEVIRKSDVITLKVNNAALATTSLSKSSISPPPPSSSSNTSSSLEQPSPAESESFAFIGGFPREYDSKKSGTLAVPLVEFEPRFRGSVRNLFYRNCSGVTLRPEMLSSSGILSQDVDRCVKDNPCLNGGRCLTTDDGRICECKDTEYQGDRCEIQKNPSDATFLGAQYISYNLTNKGNVMVSNVDNINLDFRTKQPSTLLFYIGNFKDYIIVSLKDGGIVVCINLGSGKLTKKIKPNNVRFDDNSWHQLHIRREAQYLPDGGAFYLNVEVDGMYMASGSTSGPYARLSSSVLYLAGHPTNTKGLAQNLKDEIPNFKGCMRKVLYSADNIRIDLTTLARERHSLLQVVGGVLFDKCQELADSRPVTFATPESYITVATWDKSRSKGSIAFQFRTVEQSGLLMYSNGNRDSKDFFALEIMDGKLYLVYNMGSGTQKKKATEASLSDGNPHDVFFEFYNSEGSISVDGRKTQFKTDLVSDRFDLHGELYVGGIGSAVNVSALPREIWSAMFGLFYVGCLQDLVVNGNMVDIAGNAKQQNRSDVVGYCRKMEDQCVSHPCTHQGKCVEGWNRFTCDCRATGYTGDVCQTAAVTLRFDGTQYLKVNLPQESITEAEDISLRFRTMHGSGLLFSASGSGGDSLDLYLEKGALFLSVIVGSGAETLSAGHTLGDDRWHTVFIRRRLSVVEVSIDGHRAVRDQIPGHVFAMTTSKIFVGRSASPQRDAFAPYRNMPIRKRSMEPSSLMLRDNHKAMLSTYSGFIGSMQSFNFNRKDIFQMAVLGHGNIEKTAQVDPDEHVVREPVTFKSVDAYAVLPGLVAHVQFSISLQFKTTEKNGLILYNGGSGNDFLALELSNGFLYYVYNMGEGEQRVRANVIKHLNDNKWHELRLLRVEITKQLLRVDDNTPTIDDLSEAKNNRFDLDGKLYLGGVQKTMYPSLPKMIASRHGFVGCLGSIDLNGYLPNVMREAKPITESVGDGCRGPITKCVNDSCANFGRCVQQWNTYSCDCDMTSYTGPMCTDDSVSYKFGPRPGLISFTYPREQEPSTKTDSLAFGFQTHKENAVLLRIDSVNFDDFIEVELHKGNVYVVYNMGTFDHPIGSFSRKVNDGNYHVIRFTRTGANATLQVDSEMPLRKIPAGKQSHTFNHQAYIKMGGDKALNDSIVKHFEGIISGLVLNGVRIFELAKEEDPRIRMEGSVSLHRKPRKPKSNLFTDDEDLGEMQSTQPQRRKRMTNYPRKHEQERHKDWQHLREAASLKQSKLEDIEWLEKDNDIDKTRTLGSTRKQHKRLNDAYWPGYRYEDSMDNAPQAMDSVYYGHQYGQASRQLDHDSGASSHTDDKSLKAGDKENSSNSPKARGLPECHYETRSLFQPMAAAQTSDVQYSSFSNNEVFERKDYENQGYDSLGDYERFPQEHSFSSQERYVDVQIDARERDVDVDEGNDDDDNVDDVNDHEDDDDDDNGSIFKLSNEKESPRFLDSSVDIDREQEYDAAQGKFKDLYKAFQDVNRFLKTLDTPVHEDELTTMSAAEIALRAHESNVKDREPKDGIGNIDKANGNQDEGNSWVKISYKQAEDNSNKTSGLYKDSFAHKETTTVVLPYRVAAHMRKKADVHDVTPAAKVMLAGMEQDASFARLHTTTKEGVTEDIIYAGSGCHYDNAEDCSVIGSGTGDEIITGVVVVSSTTTTPRPSPTVKPTPPCKGHDCESSSRLRSTHRPGSTRSPISGHGSGSGSKVGSGTGDDGNGYQVNGQIGAGNGGFDGQQGIEDYEEDSTVEPGKQSDKGGSSINLGLILGVLGSVLLAVIVLAIAFCKLRSRDEGTYKVDETQNFSALQSKKTQGNGAMASGGESSGKRGKKKDVKEWYV</sequence>
<feature type="region of interest" description="Disordered" evidence="9">
    <location>
        <begin position="1793"/>
        <end position="1894"/>
    </location>
</feature>
<name>A0AAE1B865_9GAST</name>
<evidence type="ECO:0000256" key="3">
    <source>
        <dbReference type="ARBA" id="ARBA00022692"/>
    </source>
</evidence>
<feature type="domain" description="Laminin G" evidence="12">
    <location>
        <begin position="1138"/>
        <end position="1312"/>
    </location>
</feature>
<feature type="chain" id="PRO_5041992740" description="Neurexin" evidence="11">
    <location>
        <begin position="35"/>
        <end position="1975"/>
    </location>
</feature>
<reference evidence="14" key="1">
    <citation type="journal article" date="2023" name="G3 (Bethesda)">
        <title>A reference genome for the long-term kleptoplast-retaining sea slug Elysia crispata morphotype clarki.</title>
        <authorList>
            <person name="Eastman K.E."/>
            <person name="Pendleton A.L."/>
            <person name="Shaikh M.A."/>
            <person name="Suttiyut T."/>
            <person name="Ogas R."/>
            <person name="Tomko P."/>
            <person name="Gavelis G."/>
            <person name="Widhalm J.R."/>
            <person name="Wisecaver J.H."/>
        </authorList>
    </citation>
    <scope>NUCLEOTIDE SEQUENCE</scope>
    <source>
        <strain evidence="14">ECLA1</strain>
    </source>
</reference>
<feature type="region of interest" description="Disordered" evidence="9">
    <location>
        <begin position="1309"/>
        <end position="1361"/>
    </location>
</feature>
<feature type="domain" description="Laminin G" evidence="12">
    <location>
        <begin position="708"/>
        <end position="907"/>
    </location>
</feature>
<dbReference type="SMART" id="SM00179">
    <property type="entry name" value="EGF_CA"/>
    <property type="match status" value="3"/>
</dbReference>
<evidence type="ECO:0000259" key="13">
    <source>
        <dbReference type="PROSITE" id="PS50026"/>
    </source>
</evidence>
<feature type="region of interest" description="Disordered" evidence="9">
    <location>
        <begin position="1545"/>
        <end position="1594"/>
    </location>
</feature>
<evidence type="ECO:0000256" key="5">
    <source>
        <dbReference type="ARBA" id="ARBA00022989"/>
    </source>
</evidence>
<dbReference type="Gene3D" id="2.10.25.10">
    <property type="entry name" value="Laminin"/>
    <property type="match status" value="3"/>
</dbReference>
<evidence type="ECO:0000313" key="15">
    <source>
        <dbReference type="Proteomes" id="UP001283361"/>
    </source>
</evidence>
<dbReference type="PROSITE" id="PS50026">
    <property type="entry name" value="EGF_3"/>
    <property type="match status" value="3"/>
</dbReference>
<protein>
    <recommendedName>
        <fullName evidence="16">Neurexin</fullName>
    </recommendedName>
</protein>
<dbReference type="InterPro" id="IPR001791">
    <property type="entry name" value="Laminin_G"/>
</dbReference>
<dbReference type="FunFam" id="2.10.25.10:FF:000015">
    <property type="entry name" value="neurexin-1 isoform X1"/>
    <property type="match status" value="1"/>
</dbReference>
<feature type="transmembrane region" description="Helical" evidence="10">
    <location>
        <begin position="1900"/>
        <end position="1922"/>
    </location>
</feature>
<evidence type="ECO:0000256" key="7">
    <source>
        <dbReference type="ARBA" id="ARBA00023157"/>
    </source>
</evidence>
<feature type="compositionally biased region" description="Acidic residues" evidence="9">
    <location>
        <begin position="1548"/>
        <end position="1574"/>
    </location>
</feature>
<feature type="domain" description="Laminin G" evidence="12">
    <location>
        <begin position="279"/>
        <end position="476"/>
    </location>
</feature>
<dbReference type="InterPro" id="IPR000742">
    <property type="entry name" value="EGF"/>
</dbReference>
<dbReference type="FunFam" id="2.10.25.10:FF:000029">
    <property type="entry name" value="neurexin-1 isoform X1"/>
    <property type="match status" value="1"/>
</dbReference>